<feature type="region of interest" description="Disordered" evidence="1">
    <location>
        <begin position="59"/>
        <end position="84"/>
    </location>
</feature>
<comment type="caution">
    <text evidence="2">The sequence shown here is derived from an EMBL/GenBank/DDBJ whole genome shotgun (WGS) entry which is preliminary data.</text>
</comment>
<keyword evidence="3" id="KW-1185">Reference proteome</keyword>
<evidence type="ECO:0000313" key="2">
    <source>
        <dbReference type="EMBL" id="KAK2728739.1"/>
    </source>
</evidence>
<dbReference type="Proteomes" id="UP001281614">
    <property type="component" value="Unassembled WGS sequence"/>
</dbReference>
<dbReference type="EMBL" id="VYYT01000876">
    <property type="protein sequence ID" value="KAK2728739.1"/>
    <property type="molecule type" value="Genomic_DNA"/>
</dbReference>
<protein>
    <submittedName>
        <fullName evidence="2">Uncharacterized protein</fullName>
    </submittedName>
</protein>
<accession>A0AAD9XVC4</accession>
<sequence>MSTCGKGSLPFPSPSRTGSCIVDATDLAAGLIQFAISAIVHQTSTRLWHRCSKMARKTLPRPNYGLGSARKGEKGSSHNAPEVAAHRRADASGLGYEFMLDGDQLLNECPDSSLESLPNLLMVGRTAPIAELLPRAVRSSLQTG</sequence>
<gene>
    <name evidence="2" type="ORF">CKAH01_02789</name>
</gene>
<evidence type="ECO:0000256" key="1">
    <source>
        <dbReference type="SAM" id="MobiDB-lite"/>
    </source>
</evidence>
<dbReference type="AlphaFoldDB" id="A0AAD9XVC4"/>
<proteinExistence type="predicted"/>
<reference evidence="2" key="1">
    <citation type="submission" date="2023-02" db="EMBL/GenBank/DDBJ databases">
        <title>Colletotrichum kahawae CIFC_Que2 genome sequencing and assembly.</title>
        <authorList>
            <person name="Baroncelli R."/>
        </authorList>
    </citation>
    <scope>NUCLEOTIDE SEQUENCE</scope>
    <source>
        <strain evidence="2">CIFC_Que2</strain>
    </source>
</reference>
<organism evidence="2 3">
    <name type="scientific">Colletotrichum kahawae</name>
    <name type="common">Coffee berry disease fungus</name>
    <dbReference type="NCBI Taxonomy" id="34407"/>
    <lineage>
        <taxon>Eukaryota</taxon>
        <taxon>Fungi</taxon>
        <taxon>Dikarya</taxon>
        <taxon>Ascomycota</taxon>
        <taxon>Pezizomycotina</taxon>
        <taxon>Sordariomycetes</taxon>
        <taxon>Hypocreomycetidae</taxon>
        <taxon>Glomerellales</taxon>
        <taxon>Glomerellaceae</taxon>
        <taxon>Colletotrichum</taxon>
        <taxon>Colletotrichum gloeosporioides species complex</taxon>
    </lineage>
</organism>
<evidence type="ECO:0000313" key="3">
    <source>
        <dbReference type="Proteomes" id="UP001281614"/>
    </source>
</evidence>
<name>A0AAD9XVC4_COLKA</name>